<dbReference type="EMBL" id="DQ208709">
    <property type="protein sequence ID" value="ABB18335.1"/>
    <property type="molecule type" value="Genomic_DNA"/>
</dbReference>
<keyword evidence="1" id="KW-0812">Transmembrane</keyword>
<evidence type="ECO:0000256" key="1">
    <source>
        <dbReference type="SAM" id="Phobius"/>
    </source>
</evidence>
<evidence type="ECO:0000313" key="2">
    <source>
        <dbReference type="EMBL" id="ABB18335.1"/>
    </source>
</evidence>
<protein>
    <submittedName>
        <fullName evidence="2">Uncharacterized protein</fullName>
    </submittedName>
</protein>
<sequence>MNVFHFTNLNKLQHVFCIYVWIIASPGYKFTRVITSNNKTGFHAFSQTKHIHSTPQGISMILTSLAIFHIGQRYIVTRRNEYGGTVNLPPFTFSRRTPPPPPP</sequence>
<feature type="transmembrane region" description="Helical" evidence="1">
    <location>
        <begin position="12"/>
        <end position="30"/>
    </location>
</feature>
<keyword evidence="1" id="KW-0472">Membrane</keyword>
<organism evidence="2">
    <name type="scientific">Fowl aviadenovirus 4</name>
    <name type="common">FAdV-4</name>
    <dbReference type="NCBI Taxonomy" id="130663"/>
    <lineage>
        <taxon>Viruses</taxon>
        <taxon>Varidnaviria</taxon>
        <taxon>Bamfordvirae</taxon>
        <taxon>Preplasmiviricota</taxon>
        <taxon>Polisuviricotina</taxon>
        <taxon>Pharingeaviricetes</taxon>
        <taxon>Rowavirales</taxon>
        <taxon>Adenoviridae</taxon>
        <taxon>Aviadenovirus</taxon>
        <taxon>Aviadenovirus hydropericardii</taxon>
        <taxon>Fowl aviadenovirus C</taxon>
    </lineage>
</organism>
<accession>Q30BR3</accession>
<keyword evidence="1" id="KW-1133">Transmembrane helix</keyword>
<name>Q30BR3_FADV4</name>
<reference evidence="2" key="1">
    <citation type="journal article" date="2006" name="Virus Genes">
        <title>Sequence analysis of the left end of fowl adenovirus genomes.</title>
        <authorList>
            <person name="Corredor J.C."/>
            <person name="Krell P.J."/>
            <person name="Nagy E."/>
        </authorList>
    </citation>
    <scope>NUCLEOTIDE SEQUENCE</scope>
</reference>
<proteinExistence type="predicted"/>